<dbReference type="Pfam" id="PF17064">
    <property type="entry name" value="QVR"/>
    <property type="match status" value="1"/>
</dbReference>
<feature type="signal peptide" evidence="9">
    <location>
        <begin position="1"/>
        <end position="27"/>
    </location>
</feature>
<evidence type="ECO:0008006" key="12">
    <source>
        <dbReference type="Google" id="ProtNLM"/>
    </source>
</evidence>
<dbReference type="EMBL" id="OU963866">
    <property type="protein sequence ID" value="CAH0390220.1"/>
    <property type="molecule type" value="Genomic_DNA"/>
</dbReference>
<feature type="chain" id="PRO_5040375362" description="Protein sleepless" evidence="9">
    <location>
        <begin position="28"/>
        <end position="154"/>
    </location>
</feature>
<dbReference type="PANTHER" id="PTHR33562:SF2">
    <property type="entry name" value="PROTEIN QUIVER"/>
    <property type="match status" value="1"/>
</dbReference>
<keyword evidence="6" id="KW-0472">Membrane</keyword>
<keyword evidence="8" id="KW-0449">Lipoprotein</keyword>
<dbReference type="PANTHER" id="PTHR33562">
    <property type="entry name" value="ATILLA, ISOFORM B-RELATED-RELATED"/>
    <property type="match status" value="1"/>
</dbReference>
<evidence type="ECO:0000256" key="8">
    <source>
        <dbReference type="ARBA" id="ARBA00023288"/>
    </source>
</evidence>
<dbReference type="OrthoDB" id="6083863at2759"/>
<organism evidence="10 11">
    <name type="scientific">Bemisia tabaci</name>
    <name type="common">Sweetpotato whitefly</name>
    <name type="synonym">Aleurodes tabaci</name>
    <dbReference type="NCBI Taxonomy" id="7038"/>
    <lineage>
        <taxon>Eukaryota</taxon>
        <taxon>Metazoa</taxon>
        <taxon>Ecdysozoa</taxon>
        <taxon>Arthropoda</taxon>
        <taxon>Hexapoda</taxon>
        <taxon>Insecta</taxon>
        <taxon>Pterygota</taxon>
        <taxon>Neoptera</taxon>
        <taxon>Paraneoptera</taxon>
        <taxon>Hemiptera</taxon>
        <taxon>Sternorrhyncha</taxon>
        <taxon>Aleyrodoidea</taxon>
        <taxon>Aleyrodidae</taxon>
        <taxon>Aleyrodinae</taxon>
        <taxon>Bemisia</taxon>
    </lineage>
</organism>
<keyword evidence="3" id="KW-0812">Transmembrane</keyword>
<keyword evidence="2" id="KW-0336">GPI-anchor</keyword>
<protein>
    <recommendedName>
        <fullName evidence="12">Protein sleepless</fullName>
    </recommendedName>
</protein>
<evidence type="ECO:0000256" key="9">
    <source>
        <dbReference type="SAM" id="SignalP"/>
    </source>
</evidence>
<dbReference type="GO" id="GO:0030431">
    <property type="term" value="P:sleep"/>
    <property type="evidence" value="ECO:0007669"/>
    <property type="project" value="InterPro"/>
</dbReference>
<dbReference type="AlphaFoldDB" id="A0A9P0AEQ5"/>
<evidence type="ECO:0000313" key="11">
    <source>
        <dbReference type="Proteomes" id="UP001152759"/>
    </source>
</evidence>
<evidence type="ECO:0000256" key="3">
    <source>
        <dbReference type="ARBA" id="ARBA00022692"/>
    </source>
</evidence>
<keyword evidence="11" id="KW-1185">Reference proteome</keyword>
<evidence type="ECO:0000256" key="6">
    <source>
        <dbReference type="ARBA" id="ARBA00023136"/>
    </source>
</evidence>
<dbReference type="GO" id="GO:0098552">
    <property type="term" value="C:side of membrane"/>
    <property type="evidence" value="ECO:0007669"/>
    <property type="project" value="UniProtKB-KW"/>
</dbReference>
<accession>A0A9P0AEQ5</accession>
<keyword evidence="5" id="KW-1133">Transmembrane helix</keyword>
<dbReference type="Proteomes" id="UP001152759">
    <property type="component" value="Chromosome 5"/>
</dbReference>
<keyword evidence="4 9" id="KW-0732">Signal</keyword>
<dbReference type="InterPro" id="IPR031424">
    <property type="entry name" value="QVR-like"/>
</dbReference>
<reference evidence="10" key="1">
    <citation type="submission" date="2021-12" db="EMBL/GenBank/DDBJ databases">
        <authorList>
            <person name="King R."/>
        </authorList>
    </citation>
    <scope>NUCLEOTIDE SEQUENCE</scope>
</reference>
<evidence type="ECO:0000256" key="2">
    <source>
        <dbReference type="ARBA" id="ARBA00022622"/>
    </source>
</evidence>
<sequence>MADSCAYTCILGIFLVAVCFLNQPVEGIKCWQCSTDVDPRCGEPFNHTQFTLTDCDRERTHSAYLQDHAVCRKSIHRINDERVIIRSCSWEPDNKNVEGPCSPSSSPSYIKVEFCETCNTDACNKAPTLRESIIAIVLPVVMVTLLTKFGSNTV</sequence>
<dbReference type="InterPro" id="IPR050975">
    <property type="entry name" value="Sleep_regulator"/>
</dbReference>
<dbReference type="KEGG" id="btab:109036554"/>
<evidence type="ECO:0000256" key="1">
    <source>
        <dbReference type="ARBA" id="ARBA00004589"/>
    </source>
</evidence>
<keyword evidence="7" id="KW-0325">Glycoprotein</keyword>
<evidence type="ECO:0000313" key="10">
    <source>
        <dbReference type="EMBL" id="CAH0390220.1"/>
    </source>
</evidence>
<gene>
    <name evidence="10" type="ORF">BEMITA_LOCUS8963</name>
</gene>
<evidence type="ECO:0000256" key="4">
    <source>
        <dbReference type="ARBA" id="ARBA00022729"/>
    </source>
</evidence>
<evidence type="ECO:0000256" key="7">
    <source>
        <dbReference type="ARBA" id="ARBA00023180"/>
    </source>
</evidence>
<dbReference type="GO" id="GO:0032222">
    <property type="term" value="P:regulation of synaptic transmission, cholinergic"/>
    <property type="evidence" value="ECO:0007669"/>
    <property type="project" value="InterPro"/>
</dbReference>
<comment type="subcellular location">
    <subcellularLocation>
        <location evidence="1">Membrane</location>
        <topology evidence="1">Lipid-anchor</topology>
        <topology evidence="1">GPI-anchor</topology>
    </subcellularLocation>
</comment>
<evidence type="ECO:0000256" key="5">
    <source>
        <dbReference type="ARBA" id="ARBA00022989"/>
    </source>
</evidence>
<dbReference type="CDD" id="cd23593">
    <property type="entry name" value="TFP_LU_ECD_Twit"/>
    <property type="match status" value="1"/>
</dbReference>
<proteinExistence type="predicted"/>
<name>A0A9P0AEQ5_BEMTA</name>